<dbReference type="PROSITE" id="PS00010">
    <property type="entry name" value="ASX_HYDROXYL"/>
    <property type="match status" value="1"/>
</dbReference>
<reference evidence="10" key="1">
    <citation type="submission" date="2025-08" db="UniProtKB">
        <authorList>
            <consortium name="RefSeq"/>
        </authorList>
    </citation>
    <scope>IDENTIFICATION</scope>
</reference>
<dbReference type="CDD" id="cd00054">
    <property type="entry name" value="EGF_CA"/>
    <property type="match status" value="1"/>
</dbReference>
<organism evidence="9 10">
    <name type="scientific">Erinaceus europaeus</name>
    <name type="common">Western European hedgehog</name>
    <dbReference type="NCBI Taxonomy" id="9365"/>
    <lineage>
        <taxon>Eukaryota</taxon>
        <taxon>Metazoa</taxon>
        <taxon>Chordata</taxon>
        <taxon>Craniata</taxon>
        <taxon>Vertebrata</taxon>
        <taxon>Euteleostomi</taxon>
        <taxon>Mammalia</taxon>
        <taxon>Eutheria</taxon>
        <taxon>Laurasiatheria</taxon>
        <taxon>Eulipotyphla</taxon>
        <taxon>Erinaceidae</taxon>
        <taxon>Erinaceinae</taxon>
        <taxon>Erinaceus</taxon>
    </lineage>
</organism>
<dbReference type="SUPFAM" id="SSF57196">
    <property type="entry name" value="EGF/Laminin"/>
    <property type="match status" value="1"/>
</dbReference>
<dbReference type="PANTHER" id="PTHR24034:SF209">
    <property type="entry name" value="EGF-LIKE DOMAIN-CONTAINING PROTEIN"/>
    <property type="match status" value="1"/>
</dbReference>
<feature type="domain" description="EGF-like" evidence="8">
    <location>
        <begin position="68"/>
        <end position="107"/>
    </location>
</feature>
<keyword evidence="9" id="KW-1185">Reference proteome</keyword>
<sequence length="110" mass="11665">MDNGYLRLLAGLSMMVLLSLGPAAQTNTACAPWCPVNSVCVNATACRCLPGFQSQSEFITSSSETCDDINECIPPSQVSCGENSNCVNTEGSYHCQCVPGYQQDVNKTCA</sequence>
<dbReference type="RefSeq" id="XP_060040015.1">
    <property type="nucleotide sequence ID" value="XM_060184032.1"/>
</dbReference>
<comment type="caution">
    <text evidence="6">Lacks conserved residue(s) required for the propagation of feature annotation.</text>
</comment>
<accession>A0ABM3WTW8</accession>
<evidence type="ECO:0000256" key="2">
    <source>
        <dbReference type="ARBA" id="ARBA00022729"/>
    </source>
</evidence>
<feature type="signal peptide" evidence="7">
    <location>
        <begin position="1"/>
        <end position="23"/>
    </location>
</feature>
<evidence type="ECO:0000256" key="1">
    <source>
        <dbReference type="ARBA" id="ARBA00022536"/>
    </source>
</evidence>
<dbReference type="InterPro" id="IPR018097">
    <property type="entry name" value="EGF_Ca-bd_CS"/>
</dbReference>
<dbReference type="Gene3D" id="2.10.25.10">
    <property type="entry name" value="Laminin"/>
    <property type="match status" value="2"/>
</dbReference>
<keyword evidence="4" id="KW-1015">Disulfide bond</keyword>
<dbReference type="SMART" id="SM00179">
    <property type="entry name" value="EGF_CA"/>
    <property type="match status" value="1"/>
</dbReference>
<keyword evidence="3" id="KW-0677">Repeat</keyword>
<evidence type="ECO:0000256" key="7">
    <source>
        <dbReference type="SAM" id="SignalP"/>
    </source>
</evidence>
<dbReference type="InterPro" id="IPR000742">
    <property type="entry name" value="EGF"/>
</dbReference>
<evidence type="ECO:0000259" key="8">
    <source>
        <dbReference type="PROSITE" id="PS50026"/>
    </source>
</evidence>
<dbReference type="SMART" id="SM00181">
    <property type="entry name" value="EGF"/>
    <property type="match status" value="2"/>
</dbReference>
<dbReference type="GeneID" id="132536348"/>
<dbReference type="Proteomes" id="UP001652624">
    <property type="component" value="Unplaced"/>
</dbReference>
<feature type="chain" id="PRO_5047079695" evidence="7">
    <location>
        <begin position="24"/>
        <end position="110"/>
    </location>
</feature>
<dbReference type="PROSITE" id="PS50026">
    <property type="entry name" value="EGF_3"/>
    <property type="match status" value="1"/>
</dbReference>
<dbReference type="PROSITE" id="PS01187">
    <property type="entry name" value="EGF_CA"/>
    <property type="match status" value="1"/>
</dbReference>
<keyword evidence="2 7" id="KW-0732">Signal</keyword>
<evidence type="ECO:0000256" key="3">
    <source>
        <dbReference type="ARBA" id="ARBA00022737"/>
    </source>
</evidence>
<name>A0ABM3WTW8_ERIEU</name>
<keyword evidence="5" id="KW-0325">Glycoprotein</keyword>
<evidence type="ECO:0000256" key="4">
    <source>
        <dbReference type="ARBA" id="ARBA00023157"/>
    </source>
</evidence>
<keyword evidence="1 6" id="KW-0245">EGF-like domain</keyword>
<dbReference type="InterPro" id="IPR001881">
    <property type="entry name" value="EGF-like_Ca-bd_dom"/>
</dbReference>
<dbReference type="InterPro" id="IPR000152">
    <property type="entry name" value="EGF-type_Asp/Asn_hydroxyl_site"/>
</dbReference>
<protein>
    <submittedName>
        <fullName evidence="10">Adhesion G protein-coupled receptor E2-like</fullName>
    </submittedName>
</protein>
<dbReference type="InterPro" id="IPR050751">
    <property type="entry name" value="ECM_structural_protein"/>
</dbReference>
<evidence type="ECO:0000313" key="9">
    <source>
        <dbReference type="Proteomes" id="UP001652624"/>
    </source>
</evidence>
<proteinExistence type="predicted"/>
<feature type="non-terminal residue" evidence="10">
    <location>
        <position position="110"/>
    </location>
</feature>
<gene>
    <name evidence="10" type="primary">LOC132536348</name>
</gene>
<evidence type="ECO:0000256" key="5">
    <source>
        <dbReference type="ARBA" id="ARBA00023180"/>
    </source>
</evidence>
<dbReference type="PANTHER" id="PTHR24034">
    <property type="entry name" value="EGF-LIKE DOMAIN-CONTAINING PROTEIN"/>
    <property type="match status" value="1"/>
</dbReference>
<dbReference type="Pfam" id="PF07645">
    <property type="entry name" value="EGF_CA"/>
    <property type="match status" value="1"/>
</dbReference>
<evidence type="ECO:0000313" key="10">
    <source>
        <dbReference type="RefSeq" id="XP_060040015.1"/>
    </source>
</evidence>
<dbReference type="InterPro" id="IPR049883">
    <property type="entry name" value="NOTCH1_EGF-like"/>
</dbReference>
<evidence type="ECO:0000256" key="6">
    <source>
        <dbReference type="PROSITE-ProRule" id="PRU00076"/>
    </source>
</evidence>